<dbReference type="EMBL" id="KN832877">
    <property type="protein sequence ID" value="KIN00658.1"/>
    <property type="molecule type" value="Genomic_DNA"/>
</dbReference>
<protein>
    <submittedName>
        <fullName evidence="3">Uncharacterized protein</fullName>
    </submittedName>
</protein>
<dbReference type="InterPro" id="IPR055647">
    <property type="entry name" value="DUF7223"/>
</dbReference>
<evidence type="ECO:0000259" key="1">
    <source>
        <dbReference type="Pfam" id="PF22974"/>
    </source>
</evidence>
<evidence type="ECO:0000259" key="2">
    <source>
        <dbReference type="Pfam" id="PF23865"/>
    </source>
</evidence>
<feature type="non-terminal residue" evidence="3">
    <location>
        <position position="757"/>
    </location>
</feature>
<keyword evidence="4" id="KW-1185">Reference proteome</keyword>
<organism evidence="3 4">
    <name type="scientific">Oidiodendron maius (strain Zn)</name>
    <dbReference type="NCBI Taxonomy" id="913774"/>
    <lineage>
        <taxon>Eukaryota</taxon>
        <taxon>Fungi</taxon>
        <taxon>Dikarya</taxon>
        <taxon>Ascomycota</taxon>
        <taxon>Pezizomycotina</taxon>
        <taxon>Leotiomycetes</taxon>
        <taxon>Leotiomycetes incertae sedis</taxon>
        <taxon>Myxotrichaceae</taxon>
        <taxon>Oidiodendron</taxon>
    </lineage>
</organism>
<proteinExistence type="predicted"/>
<gene>
    <name evidence="3" type="ORF">OIDMADRAFT_63312</name>
</gene>
<name>A0A0C3DFD5_OIDMZ</name>
<dbReference type="OrthoDB" id="160645at2759"/>
<sequence>TVLSMVMYSQEDELIVSMERFAHDLKSVECDENMSLTFKSNLTFGLVQKSWNWVNFNDLRTFVMVANFPGCGKNQSRDPWVVSNVTFDSSSLTVHMGAVLKTWKDVAHTYTLDFGDFTPSTQAEEKRFLDISFDKSFTVDLTSTLPTDIFSITSDNGLRNVSLDINCNDCGTTGDIVFRGHIEASLFDGITVLQLSATPHNISANLNLTFELEGMLNLDITDPLQVNKKLLTIPLPGGGFSIPDLITFGPNAQVSAGLALDSLEGQASIGFGIHASIPDTAVAVIDLHSKQKVNIHGWTPVITVEPLKIEAEIDAEVELYTEIAIAVSLLFFSKFASSIHDDGFQVDLGLRVPDVFVTAETVYDSAGVCSGSNDELGVILDATVGVNLAVEAYAEIDGALDEILNIPLFTDPDIFAFPEICIPFTVEDTNVCPFVPDSDDEEEYEDVEELAGTKRDISAMESTFRKDLGKRQIPWYLRKREPYLQACDPKPGMYPIQLEAYPSPTAIVAATTAVPVMKPGIPGGCTKDLDCSVGKWTLQRIPGTPTAIKEPTWTWAAEHIYEGNWVRDFIDYMDVTHFGQATNPTPTVCPADAVTDFFKTTPTSTLVTPAGNPPSNQISPPQNYTQALMQNLATWNTYQDLMAILPAEQNSKKYTSTCSNSKQSCPANDNHNRFCWLGRMVSLCQYLNDTEIQSRLAATITGIHTVLDAMQADVAVIKPTSSSFTTFRAAHQTWFEGYWNAGIERLQNQTQINAQWM</sequence>
<dbReference type="AlphaFoldDB" id="A0A0C3DFD5"/>
<dbReference type="InterPro" id="IPR054293">
    <property type="entry name" value="DUF7029"/>
</dbReference>
<reference evidence="3 4" key="1">
    <citation type="submission" date="2014-04" db="EMBL/GenBank/DDBJ databases">
        <authorList>
            <consortium name="DOE Joint Genome Institute"/>
            <person name="Kuo A."/>
            <person name="Martino E."/>
            <person name="Perotto S."/>
            <person name="Kohler A."/>
            <person name="Nagy L.G."/>
            <person name="Floudas D."/>
            <person name="Copeland A."/>
            <person name="Barry K.W."/>
            <person name="Cichocki N."/>
            <person name="Veneault-Fourrey C."/>
            <person name="LaButti K."/>
            <person name="Lindquist E.A."/>
            <person name="Lipzen A."/>
            <person name="Lundell T."/>
            <person name="Morin E."/>
            <person name="Murat C."/>
            <person name="Sun H."/>
            <person name="Tunlid A."/>
            <person name="Henrissat B."/>
            <person name="Grigoriev I.V."/>
            <person name="Hibbett D.S."/>
            <person name="Martin F."/>
            <person name="Nordberg H.P."/>
            <person name="Cantor M.N."/>
            <person name="Hua S.X."/>
        </authorList>
    </citation>
    <scope>NUCLEOTIDE SEQUENCE [LARGE SCALE GENOMIC DNA]</scope>
    <source>
        <strain evidence="3 4">Zn</strain>
    </source>
</reference>
<dbReference type="InParanoid" id="A0A0C3DFD5"/>
<feature type="non-terminal residue" evidence="3">
    <location>
        <position position="1"/>
    </location>
</feature>
<dbReference type="Pfam" id="PF23865">
    <property type="entry name" value="DUF7223"/>
    <property type="match status" value="1"/>
</dbReference>
<feature type="domain" description="DUF7223" evidence="2">
    <location>
        <begin position="141"/>
        <end position="392"/>
    </location>
</feature>
<dbReference type="Pfam" id="PF22974">
    <property type="entry name" value="DUF7029"/>
    <property type="match status" value="1"/>
</dbReference>
<dbReference type="Proteomes" id="UP000054321">
    <property type="component" value="Unassembled WGS sequence"/>
</dbReference>
<accession>A0A0C3DFD5</accession>
<evidence type="ECO:0000313" key="3">
    <source>
        <dbReference type="EMBL" id="KIN00658.1"/>
    </source>
</evidence>
<feature type="domain" description="DUF7029" evidence="1">
    <location>
        <begin position="10"/>
        <end position="111"/>
    </location>
</feature>
<dbReference type="HOGENOM" id="CLU_330120_0_0_1"/>
<reference evidence="4" key="2">
    <citation type="submission" date="2015-01" db="EMBL/GenBank/DDBJ databases">
        <title>Evolutionary Origins and Diversification of the Mycorrhizal Mutualists.</title>
        <authorList>
            <consortium name="DOE Joint Genome Institute"/>
            <consortium name="Mycorrhizal Genomics Consortium"/>
            <person name="Kohler A."/>
            <person name="Kuo A."/>
            <person name="Nagy L.G."/>
            <person name="Floudas D."/>
            <person name="Copeland A."/>
            <person name="Barry K.W."/>
            <person name="Cichocki N."/>
            <person name="Veneault-Fourrey C."/>
            <person name="LaButti K."/>
            <person name="Lindquist E.A."/>
            <person name="Lipzen A."/>
            <person name="Lundell T."/>
            <person name="Morin E."/>
            <person name="Murat C."/>
            <person name="Riley R."/>
            <person name="Ohm R."/>
            <person name="Sun H."/>
            <person name="Tunlid A."/>
            <person name="Henrissat B."/>
            <person name="Grigoriev I.V."/>
            <person name="Hibbett D.S."/>
            <person name="Martin F."/>
        </authorList>
    </citation>
    <scope>NUCLEOTIDE SEQUENCE [LARGE SCALE GENOMIC DNA]</scope>
    <source>
        <strain evidence="4">Zn</strain>
    </source>
</reference>
<evidence type="ECO:0000313" key="4">
    <source>
        <dbReference type="Proteomes" id="UP000054321"/>
    </source>
</evidence>